<feature type="repeat" description="Lumazine-binding" evidence="3">
    <location>
        <begin position="1"/>
        <end position="96"/>
    </location>
</feature>
<feature type="repeat" description="Lumazine-binding" evidence="3">
    <location>
        <begin position="97"/>
        <end position="193"/>
    </location>
</feature>
<dbReference type="CDD" id="cd00402">
    <property type="entry name" value="Riboflavin_synthase_like"/>
    <property type="match status" value="1"/>
</dbReference>
<dbReference type="InterPro" id="IPR001783">
    <property type="entry name" value="Lumazine-bd"/>
</dbReference>
<dbReference type="InterPro" id="IPR026017">
    <property type="entry name" value="Lumazine-bd_dom"/>
</dbReference>
<accession>A0ABN8VW30</accession>
<organism evidence="5 6">
    <name type="scientific">Nitrospina watsonii</name>
    <dbReference type="NCBI Taxonomy" id="1323948"/>
    <lineage>
        <taxon>Bacteria</taxon>
        <taxon>Pseudomonadati</taxon>
        <taxon>Nitrospinota/Tectimicrobiota group</taxon>
        <taxon>Nitrospinota</taxon>
        <taxon>Nitrospinia</taxon>
        <taxon>Nitrospinales</taxon>
        <taxon>Nitrospinaceae</taxon>
        <taxon>Nitrospina</taxon>
    </lineage>
</organism>
<name>A0ABN8VW30_9BACT</name>
<gene>
    <name evidence="5" type="primary">ribE</name>
    <name evidence="5" type="ORF">NSPWAT_1143</name>
</gene>
<sequence>MFTGIIEAVGSVAHIERSADKARLRIDTPPELRGFELGESICCNGVCLTVADILESGFSVDLSTETLSRTSFKQTVEQTRINLEKSLTPNKKMSGHFVTGHVDRVGVVDQIEENPGEVRIRFEHPPELASFLIEKGSVAVDGISLTVFDCRDNRFSVSIIPFTWQHTNLHQRKIGDEVNIECDMIGKYVLKACETFFGGAPRGPGLTQEFLKQHGFV</sequence>
<evidence type="ECO:0000313" key="6">
    <source>
        <dbReference type="Proteomes" id="UP001157733"/>
    </source>
</evidence>
<dbReference type="RefSeq" id="WP_282010913.1">
    <property type="nucleotide sequence ID" value="NZ_OX336137.1"/>
</dbReference>
<dbReference type="SUPFAM" id="SSF63380">
    <property type="entry name" value="Riboflavin synthase domain-like"/>
    <property type="match status" value="2"/>
</dbReference>
<dbReference type="NCBIfam" id="NF006767">
    <property type="entry name" value="PRK09289.1"/>
    <property type="match status" value="1"/>
</dbReference>
<dbReference type="PROSITE" id="PS51177">
    <property type="entry name" value="LUMAZINE_BIND"/>
    <property type="match status" value="2"/>
</dbReference>
<dbReference type="PIRSF" id="PIRSF000498">
    <property type="entry name" value="Riboflavin_syn_A"/>
    <property type="match status" value="1"/>
</dbReference>
<feature type="domain" description="Lumazine-binding" evidence="4">
    <location>
        <begin position="1"/>
        <end position="96"/>
    </location>
</feature>
<dbReference type="EMBL" id="OX336137">
    <property type="protein sequence ID" value="CAI2718002.1"/>
    <property type="molecule type" value="Genomic_DNA"/>
</dbReference>
<evidence type="ECO:0000313" key="5">
    <source>
        <dbReference type="EMBL" id="CAI2718002.1"/>
    </source>
</evidence>
<dbReference type="Proteomes" id="UP001157733">
    <property type="component" value="Chromosome"/>
</dbReference>
<dbReference type="InterPro" id="IPR017938">
    <property type="entry name" value="Riboflavin_synthase-like_b-brl"/>
</dbReference>
<keyword evidence="5" id="KW-0808">Transferase</keyword>
<evidence type="ECO:0000256" key="2">
    <source>
        <dbReference type="NCBIfam" id="TIGR00187"/>
    </source>
</evidence>
<keyword evidence="1" id="KW-0677">Repeat</keyword>
<dbReference type="Gene3D" id="2.40.30.20">
    <property type="match status" value="2"/>
</dbReference>
<evidence type="ECO:0000259" key="4">
    <source>
        <dbReference type="PROSITE" id="PS51177"/>
    </source>
</evidence>
<dbReference type="InterPro" id="IPR023366">
    <property type="entry name" value="ATP_synth_asu-like_sf"/>
</dbReference>
<protein>
    <recommendedName>
        <fullName evidence="2">Riboflavin synthase</fullName>
        <ecNumber evidence="2">2.5.1.9</ecNumber>
    </recommendedName>
</protein>
<evidence type="ECO:0000256" key="1">
    <source>
        <dbReference type="ARBA" id="ARBA00022737"/>
    </source>
</evidence>
<dbReference type="PANTHER" id="PTHR21098">
    <property type="entry name" value="RIBOFLAVIN SYNTHASE ALPHA CHAIN"/>
    <property type="match status" value="1"/>
</dbReference>
<proteinExistence type="predicted"/>
<dbReference type="GO" id="GO:0004746">
    <property type="term" value="F:riboflavin synthase activity"/>
    <property type="evidence" value="ECO:0007669"/>
    <property type="project" value="UniProtKB-EC"/>
</dbReference>
<feature type="domain" description="Lumazine-binding" evidence="4">
    <location>
        <begin position="97"/>
        <end position="193"/>
    </location>
</feature>
<keyword evidence="6" id="KW-1185">Reference proteome</keyword>
<evidence type="ECO:0000256" key="3">
    <source>
        <dbReference type="PROSITE-ProRule" id="PRU00524"/>
    </source>
</evidence>
<reference evidence="5 6" key="1">
    <citation type="submission" date="2022-09" db="EMBL/GenBank/DDBJ databases">
        <authorList>
            <person name="Kop L."/>
        </authorList>
    </citation>
    <scope>NUCLEOTIDE SEQUENCE [LARGE SCALE GENOMIC DNA]</scope>
    <source>
        <strain evidence="5 6">347</strain>
    </source>
</reference>
<dbReference type="Pfam" id="PF00677">
    <property type="entry name" value="Lum_binding"/>
    <property type="match status" value="2"/>
</dbReference>
<dbReference type="NCBIfam" id="NF009566">
    <property type="entry name" value="PRK13020.1"/>
    <property type="match status" value="1"/>
</dbReference>
<dbReference type="PANTHER" id="PTHR21098:SF0">
    <property type="entry name" value="RIBOFLAVIN SYNTHASE"/>
    <property type="match status" value="1"/>
</dbReference>
<dbReference type="NCBIfam" id="TIGR00187">
    <property type="entry name" value="ribE"/>
    <property type="match status" value="1"/>
</dbReference>
<dbReference type="EC" id="2.5.1.9" evidence="2"/>